<evidence type="ECO:0000313" key="3">
    <source>
        <dbReference type="EMBL" id="KAG5186970.1"/>
    </source>
</evidence>
<dbReference type="Proteomes" id="UP000664859">
    <property type="component" value="Unassembled WGS sequence"/>
</dbReference>
<sequence>MPEEVAYESIDDLEAATDAFHKIDSRQPDGEDPVEPQAAKTLSYQSLKELNAPLKFGDYPATEHETASDEQDLEDGESSDGSPRYLTGSYQHGETCEEEALYFEDYMPAGAEFPPLHAVHAQASHQTPCCDVFGANSRLRSGGGGAAHAQWVSDVCGLGRSIRALAVVDGCVLLASAVLLFWGPWFPMVFGLFCWGPIAGCWSGHRYSLPAARAYFVYYLFKGRTSSLHAPFWSFRCPLQLSTSPATLLQRLVLLYPGCTGADLTRSFKLEASLRETSYRFKLRVSHAHCRPDLKCLACQHSTTGWHGCGAGNGSLTGLDAPAELQGRLRVGVLSMLGARDLLVDCKWAMHRGNSHCTPKVSGGSLQVRRTSSRAPCGRPSALRQHAWEGFCGPGPGGAQVGGNVTVARRKVLDVPDLTADTELRQRVLRRHMQQSWGPLSGLSEFALYYSWTSCHSAHPPNVSPHTLSTCTATTSAVINSVPLSPAVRSQKKKAFIYSFAKA</sequence>
<comment type="caution">
    <text evidence="3">The sequence shown here is derived from an EMBL/GenBank/DDBJ whole genome shotgun (WGS) entry which is preliminary data.</text>
</comment>
<feature type="compositionally biased region" description="Acidic residues" evidence="1">
    <location>
        <begin position="68"/>
        <end position="78"/>
    </location>
</feature>
<proteinExistence type="predicted"/>
<name>A0A836CHP4_9STRA</name>
<keyword evidence="2" id="KW-0812">Transmembrane</keyword>
<accession>A0A836CHP4</accession>
<protein>
    <submittedName>
        <fullName evidence="3">Uncharacterized protein</fullName>
    </submittedName>
</protein>
<dbReference type="EMBL" id="JAFCMP010000100">
    <property type="protein sequence ID" value="KAG5186970.1"/>
    <property type="molecule type" value="Genomic_DNA"/>
</dbReference>
<gene>
    <name evidence="3" type="ORF">JKP88DRAFT_254306</name>
</gene>
<evidence type="ECO:0000313" key="4">
    <source>
        <dbReference type="Proteomes" id="UP000664859"/>
    </source>
</evidence>
<reference evidence="3" key="1">
    <citation type="submission" date="2021-02" db="EMBL/GenBank/DDBJ databases">
        <title>First Annotated Genome of the Yellow-green Alga Tribonema minus.</title>
        <authorList>
            <person name="Mahan K.M."/>
        </authorList>
    </citation>
    <scope>NUCLEOTIDE SEQUENCE</scope>
    <source>
        <strain evidence="3">UTEX B ZZ1240</strain>
    </source>
</reference>
<evidence type="ECO:0000256" key="1">
    <source>
        <dbReference type="SAM" id="MobiDB-lite"/>
    </source>
</evidence>
<dbReference type="AlphaFoldDB" id="A0A836CHP4"/>
<keyword evidence="2" id="KW-1133">Transmembrane helix</keyword>
<organism evidence="3 4">
    <name type="scientific">Tribonema minus</name>
    <dbReference type="NCBI Taxonomy" id="303371"/>
    <lineage>
        <taxon>Eukaryota</taxon>
        <taxon>Sar</taxon>
        <taxon>Stramenopiles</taxon>
        <taxon>Ochrophyta</taxon>
        <taxon>PX clade</taxon>
        <taxon>Xanthophyceae</taxon>
        <taxon>Tribonematales</taxon>
        <taxon>Tribonemataceae</taxon>
        <taxon>Tribonema</taxon>
    </lineage>
</organism>
<keyword evidence="2" id="KW-0472">Membrane</keyword>
<keyword evidence="4" id="KW-1185">Reference proteome</keyword>
<feature type="transmembrane region" description="Helical" evidence="2">
    <location>
        <begin position="164"/>
        <end position="182"/>
    </location>
</feature>
<feature type="region of interest" description="Disordered" evidence="1">
    <location>
        <begin position="54"/>
        <end position="89"/>
    </location>
</feature>
<evidence type="ECO:0000256" key="2">
    <source>
        <dbReference type="SAM" id="Phobius"/>
    </source>
</evidence>